<dbReference type="PROSITE" id="PS51482">
    <property type="entry name" value="DEGV"/>
    <property type="match status" value="1"/>
</dbReference>
<dbReference type="PANTHER" id="PTHR33434:SF2">
    <property type="entry name" value="FATTY ACID-BINDING PROTEIN TM_1468"/>
    <property type="match status" value="1"/>
</dbReference>
<gene>
    <name evidence="2" type="ORF">J2X01_000152</name>
</gene>
<name>A0ABU1U6R4_9MICC</name>
<dbReference type="RefSeq" id="WP_310049623.1">
    <property type="nucleotide sequence ID" value="NZ_JAVDVQ010000001.1"/>
</dbReference>
<dbReference type="Proteomes" id="UP001252243">
    <property type="component" value="Unassembled WGS sequence"/>
</dbReference>
<organism evidence="2 3">
    <name type="scientific">Arthrobacter ginsengisoli</name>
    <dbReference type="NCBI Taxonomy" id="1356565"/>
    <lineage>
        <taxon>Bacteria</taxon>
        <taxon>Bacillati</taxon>
        <taxon>Actinomycetota</taxon>
        <taxon>Actinomycetes</taxon>
        <taxon>Micrococcales</taxon>
        <taxon>Micrococcaceae</taxon>
        <taxon>Arthrobacter</taxon>
    </lineage>
</organism>
<dbReference type="PANTHER" id="PTHR33434">
    <property type="entry name" value="DEGV DOMAIN-CONTAINING PROTEIN DR_1986-RELATED"/>
    <property type="match status" value="1"/>
</dbReference>
<dbReference type="Pfam" id="PF02645">
    <property type="entry name" value="DegV"/>
    <property type="match status" value="1"/>
</dbReference>
<keyword evidence="1" id="KW-0446">Lipid-binding</keyword>
<dbReference type="Gene3D" id="3.30.1180.10">
    <property type="match status" value="1"/>
</dbReference>
<keyword evidence="3" id="KW-1185">Reference proteome</keyword>
<dbReference type="EMBL" id="JAVDVQ010000001">
    <property type="protein sequence ID" value="MDR7080883.1"/>
    <property type="molecule type" value="Genomic_DNA"/>
</dbReference>
<dbReference type="InterPro" id="IPR043168">
    <property type="entry name" value="DegV_C"/>
</dbReference>
<dbReference type="InterPro" id="IPR050270">
    <property type="entry name" value="DegV_domain_contain"/>
</dbReference>
<dbReference type="NCBIfam" id="TIGR00762">
    <property type="entry name" value="DegV"/>
    <property type="match status" value="1"/>
</dbReference>
<reference evidence="2 3" key="1">
    <citation type="submission" date="2023-07" db="EMBL/GenBank/DDBJ databases">
        <title>Sorghum-associated microbial communities from plants grown in Nebraska, USA.</title>
        <authorList>
            <person name="Schachtman D."/>
        </authorList>
    </citation>
    <scope>NUCLEOTIDE SEQUENCE [LARGE SCALE GENOMIC DNA]</scope>
    <source>
        <strain evidence="2 3">BE167</strain>
    </source>
</reference>
<evidence type="ECO:0000313" key="3">
    <source>
        <dbReference type="Proteomes" id="UP001252243"/>
    </source>
</evidence>
<dbReference type="InterPro" id="IPR003797">
    <property type="entry name" value="DegV"/>
</dbReference>
<evidence type="ECO:0000256" key="1">
    <source>
        <dbReference type="ARBA" id="ARBA00023121"/>
    </source>
</evidence>
<comment type="caution">
    <text evidence="2">The sequence shown here is derived from an EMBL/GenBank/DDBJ whole genome shotgun (WGS) entry which is preliminary data.</text>
</comment>
<dbReference type="SUPFAM" id="SSF82549">
    <property type="entry name" value="DAK1/DegV-like"/>
    <property type="match status" value="1"/>
</dbReference>
<proteinExistence type="predicted"/>
<protein>
    <submittedName>
        <fullName evidence="2">DegV family protein with EDD domain</fullName>
    </submittedName>
</protein>
<accession>A0ABU1U6R4</accession>
<evidence type="ECO:0000313" key="2">
    <source>
        <dbReference type="EMBL" id="MDR7080883.1"/>
    </source>
</evidence>
<dbReference type="Gene3D" id="3.40.50.10170">
    <property type="match status" value="1"/>
</dbReference>
<sequence length="332" mass="34603">MPDRDTAGWLWLKERLIPLRLARRPEAVPEAAPAARTAVVTDSAAALPADWVRAFSADGRLTVVPMPVMVGAEIYGEGEDDIADKIAVALASGKPVKTSRPSPGQFEQAYLAAQRRGFESVVSVHISSELSGTADSARLAAARVSIPVEVVDSRTVGMAQGMGVQSAVTAAAAGRPPAEVREFAEQQLARTRVYFYVPSLEQLRRGGRIGAAASLWGTMFSIKPILALEDGRVVPVEKVRSAPKAIARLQEIVVADAAGRPAGQARLAVHHFGNPAEAEQLAAQLAESVPGCAPVQISALPAVLAAHAGLGVLAVIVGESRTPAPQDTTGAS</sequence>